<evidence type="ECO:0000313" key="7">
    <source>
        <dbReference type="Proteomes" id="UP000228964"/>
    </source>
</evidence>
<keyword evidence="1 4" id="KW-0378">Hydrolase</keyword>
<dbReference type="InterPro" id="IPR002641">
    <property type="entry name" value="PNPLA_dom"/>
</dbReference>
<sequence>MSKIKIGIALGGGGARGVAHIGVLKTLDKERIKVDLIVGVSSGAFAGACYCLGITPLEMEQEMATFNRRKSWHRILDFTAFNGAILKGDKVYNYIRQTLEEKSFADTKIPLQIVATDLANGEEVILKKGNLAKAVQASISVPGIFPPVKINDRYLIDGGVVNPTPIDVAKKMGADIIIGVDLITKKANVIADKPSMITTLIQSYEIIRNQAVKFKMREAGNDAIIIKPKLRRMIDSFKFYDLQKFIDSGEEATLEAMPEIKRRLAKLEK</sequence>
<comment type="caution">
    <text evidence="6">The sequence shown here is derived from an EMBL/GenBank/DDBJ whole genome shotgun (WGS) entry which is preliminary data.</text>
</comment>
<dbReference type="PANTHER" id="PTHR14226:SF76">
    <property type="entry name" value="NTE FAMILY PROTEIN RSSA"/>
    <property type="match status" value="1"/>
</dbReference>
<dbReference type="SUPFAM" id="SSF52151">
    <property type="entry name" value="FabD/lysophospholipase-like"/>
    <property type="match status" value="1"/>
</dbReference>
<feature type="short sequence motif" description="GXGXXG" evidence="4">
    <location>
        <begin position="12"/>
        <end position="17"/>
    </location>
</feature>
<dbReference type="AlphaFoldDB" id="A0A2M6WQG7"/>
<dbReference type="Gene3D" id="3.40.1090.10">
    <property type="entry name" value="Cytosolic phospholipase A2 catalytic domain"/>
    <property type="match status" value="2"/>
</dbReference>
<dbReference type="InterPro" id="IPR050301">
    <property type="entry name" value="NTE"/>
</dbReference>
<evidence type="ECO:0000256" key="4">
    <source>
        <dbReference type="PROSITE-ProRule" id="PRU01161"/>
    </source>
</evidence>
<dbReference type="Pfam" id="PF01734">
    <property type="entry name" value="Patatin"/>
    <property type="match status" value="1"/>
</dbReference>
<keyword evidence="2 4" id="KW-0442">Lipid degradation</keyword>
<feature type="short sequence motif" description="DGA/G" evidence="4">
    <location>
        <begin position="157"/>
        <end position="159"/>
    </location>
</feature>
<reference evidence="7" key="1">
    <citation type="submission" date="2017-09" db="EMBL/GenBank/DDBJ databases">
        <title>Depth-based differentiation of microbial function through sediment-hosted aquifers and enrichment of novel symbionts in the deep terrestrial subsurface.</title>
        <authorList>
            <person name="Probst A.J."/>
            <person name="Ladd B."/>
            <person name="Jarett J.K."/>
            <person name="Geller-Mcgrath D.E."/>
            <person name="Sieber C.M.K."/>
            <person name="Emerson J.B."/>
            <person name="Anantharaman K."/>
            <person name="Thomas B.C."/>
            <person name="Malmstrom R."/>
            <person name="Stieglmeier M."/>
            <person name="Klingl A."/>
            <person name="Woyke T."/>
            <person name="Ryan C.M."/>
            <person name="Banfield J.F."/>
        </authorList>
    </citation>
    <scope>NUCLEOTIDE SEQUENCE [LARGE SCALE GENOMIC DNA]</scope>
</reference>
<evidence type="ECO:0000256" key="2">
    <source>
        <dbReference type="ARBA" id="ARBA00022963"/>
    </source>
</evidence>
<dbReference type="EMBL" id="PFAO01000050">
    <property type="protein sequence ID" value="PIT95047.1"/>
    <property type="molecule type" value="Genomic_DNA"/>
</dbReference>
<evidence type="ECO:0000313" key="6">
    <source>
        <dbReference type="EMBL" id="PIT95047.1"/>
    </source>
</evidence>
<evidence type="ECO:0000256" key="3">
    <source>
        <dbReference type="ARBA" id="ARBA00023098"/>
    </source>
</evidence>
<dbReference type="GO" id="GO:0016787">
    <property type="term" value="F:hydrolase activity"/>
    <property type="evidence" value="ECO:0007669"/>
    <property type="project" value="UniProtKB-UniRule"/>
</dbReference>
<feature type="short sequence motif" description="GXSXG" evidence="4">
    <location>
        <begin position="39"/>
        <end position="43"/>
    </location>
</feature>
<gene>
    <name evidence="6" type="ORF">COT96_02125</name>
</gene>
<feature type="active site" description="Proton acceptor" evidence="4">
    <location>
        <position position="157"/>
    </location>
</feature>
<feature type="domain" description="PNPLA" evidence="5">
    <location>
        <begin position="8"/>
        <end position="170"/>
    </location>
</feature>
<proteinExistence type="predicted"/>
<evidence type="ECO:0000259" key="5">
    <source>
        <dbReference type="PROSITE" id="PS51635"/>
    </source>
</evidence>
<dbReference type="InterPro" id="IPR016035">
    <property type="entry name" value="Acyl_Trfase/lysoPLipase"/>
</dbReference>
<accession>A0A2M6WQG7</accession>
<keyword evidence="3 4" id="KW-0443">Lipid metabolism</keyword>
<organism evidence="6 7">
    <name type="scientific">Candidatus Falkowbacteria bacterium CG10_big_fil_rev_8_21_14_0_10_38_22</name>
    <dbReference type="NCBI Taxonomy" id="1974564"/>
    <lineage>
        <taxon>Bacteria</taxon>
        <taxon>Candidatus Falkowiibacteriota</taxon>
    </lineage>
</organism>
<feature type="active site" description="Nucleophile" evidence="4">
    <location>
        <position position="41"/>
    </location>
</feature>
<dbReference type="PANTHER" id="PTHR14226">
    <property type="entry name" value="NEUROPATHY TARGET ESTERASE/SWISS CHEESE D.MELANOGASTER"/>
    <property type="match status" value="1"/>
</dbReference>
<dbReference type="GO" id="GO:0016042">
    <property type="term" value="P:lipid catabolic process"/>
    <property type="evidence" value="ECO:0007669"/>
    <property type="project" value="UniProtKB-UniRule"/>
</dbReference>
<dbReference type="PROSITE" id="PS51635">
    <property type="entry name" value="PNPLA"/>
    <property type="match status" value="1"/>
</dbReference>
<protein>
    <submittedName>
        <fullName evidence="6">Esterase</fullName>
    </submittedName>
</protein>
<dbReference type="Proteomes" id="UP000228964">
    <property type="component" value="Unassembled WGS sequence"/>
</dbReference>
<name>A0A2M6WQG7_9BACT</name>
<evidence type="ECO:0000256" key="1">
    <source>
        <dbReference type="ARBA" id="ARBA00022801"/>
    </source>
</evidence>